<dbReference type="EMBL" id="CACRXK020010925">
    <property type="protein sequence ID" value="CAB4020379.1"/>
    <property type="molecule type" value="Genomic_DNA"/>
</dbReference>
<feature type="compositionally biased region" description="Polar residues" evidence="1">
    <location>
        <begin position="89"/>
        <end position="107"/>
    </location>
</feature>
<accession>A0A6S7ITM0</accession>
<protein>
    <submittedName>
        <fullName evidence="2">Uncharacterized protein</fullName>
    </submittedName>
</protein>
<evidence type="ECO:0000256" key="1">
    <source>
        <dbReference type="SAM" id="MobiDB-lite"/>
    </source>
</evidence>
<reference evidence="2" key="1">
    <citation type="submission" date="2020-04" db="EMBL/GenBank/DDBJ databases">
        <authorList>
            <person name="Alioto T."/>
            <person name="Alioto T."/>
            <person name="Gomez Garrido J."/>
        </authorList>
    </citation>
    <scope>NUCLEOTIDE SEQUENCE</scope>
    <source>
        <strain evidence="2">A484AB</strain>
    </source>
</reference>
<proteinExistence type="predicted"/>
<evidence type="ECO:0000313" key="3">
    <source>
        <dbReference type="Proteomes" id="UP001152795"/>
    </source>
</evidence>
<sequence length="573" mass="64390">MWSPLIIEYLISSTLGLVLDKARKSAAEKLKDGDTTDEKLRDVIVADLNDIKTKIDALSRKDLRSSYSFLQEGVATLNLALDEDEQTSKNETNGAQNSDRSSRITTESESASGVLNEAIALSHAIQTLNNTSNGRLVSAKESFKTAREDATRAFCNEALSLPDRIMAAKLRVASKILECLQDTKVAAVGCMLFLEELHSLPAVGETFSKHFKGGIKSLVYKDSRLENVRSVLSLNFATSEFVARFSGELPNVRNWPRIHLSTRSETIHPLFVDLDVVMEIFDMEKFQPPENQVISTEIDSWNCHCTNHQGQLLGSYEFDKHVSILNRSGQLNTFCHVRQATENFEGNSQNVAALAIDRYDNVFVIIKFEDCTGNKYVYVLFVFDSSGNEKYERVLKFLETFSPVKCAVDNDGDIIIHLQCREDHLYVCDNNGNFKCYLSLEQNADYELGSFTSLACVTDQKEIAMMCGTTNTSVDKVLVYTKDGKLKRTIKVKGSVQGVTYNDSTSKIEILVRKESIFGKRQSYSILSYNENDEVECLCLPVHRLGWYEKFCSCPAVFIYCNSPGTDFKVIFM</sequence>
<name>A0A6S7ITM0_PARCT</name>
<dbReference type="InterPro" id="IPR011042">
    <property type="entry name" value="6-blade_b-propeller_TolB-like"/>
</dbReference>
<gene>
    <name evidence="2" type="ORF">PACLA_8A039345</name>
</gene>
<evidence type="ECO:0000313" key="2">
    <source>
        <dbReference type="EMBL" id="CAB4020379.1"/>
    </source>
</evidence>
<dbReference type="Proteomes" id="UP001152795">
    <property type="component" value="Unassembled WGS sequence"/>
</dbReference>
<feature type="region of interest" description="Disordered" evidence="1">
    <location>
        <begin position="81"/>
        <end position="107"/>
    </location>
</feature>
<keyword evidence="3" id="KW-1185">Reference proteome</keyword>
<comment type="caution">
    <text evidence="2">The sequence shown here is derived from an EMBL/GenBank/DDBJ whole genome shotgun (WGS) entry which is preliminary data.</text>
</comment>
<dbReference type="SUPFAM" id="SSF63829">
    <property type="entry name" value="Calcium-dependent phosphotriesterase"/>
    <property type="match status" value="1"/>
</dbReference>
<organism evidence="2 3">
    <name type="scientific">Paramuricea clavata</name>
    <name type="common">Red gorgonian</name>
    <name type="synonym">Violescent sea-whip</name>
    <dbReference type="NCBI Taxonomy" id="317549"/>
    <lineage>
        <taxon>Eukaryota</taxon>
        <taxon>Metazoa</taxon>
        <taxon>Cnidaria</taxon>
        <taxon>Anthozoa</taxon>
        <taxon>Octocorallia</taxon>
        <taxon>Malacalcyonacea</taxon>
        <taxon>Plexauridae</taxon>
        <taxon>Paramuricea</taxon>
    </lineage>
</organism>
<dbReference type="AlphaFoldDB" id="A0A6S7ITM0"/>
<dbReference type="Gene3D" id="2.120.10.30">
    <property type="entry name" value="TolB, C-terminal domain"/>
    <property type="match status" value="1"/>
</dbReference>